<dbReference type="EMBL" id="BQNB010020471">
    <property type="protein sequence ID" value="GJT96334.1"/>
    <property type="molecule type" value="Genomic_DNA"/>
</dbReference>
<reference evidence="1" key="1">
    <citation type="journal article" date="2022" name="Int. J. Mol. Sci.">
        <title>Draft Genome of Tanacetum Coccineum: Genomic Comparison of Closely Related Tanacetum-Family Plants.</title>
        <authorList>
            <person name="Yamashiro T."/>
            <person name="Shiraishi A."/>
            <person name="Nakayama K."/>
            <person name="Satake H."/>
        </authorList>
    </citation>
    <scope>NUCLEOTIDE SEQUENCE</scope>
</reference>
<proteinExistence type="predicted"/>
<evidence type="ECO:0000313" key="2">
    <source>
        <dbReference type="Proteomes" id="UP001151760"/>
    </source>
</evidence>
<organism evidence="1 2">
    <name type="scientific">Tanacetum coccineum</name>
    <dbReference type="NCBI Taxonomy" id="301880"/>
    <lineage>
        <taxon>Eukaryota</taxon>
        <taxon>Viridiplantae</taxon>
        <taxon>Streptophyta</taxon>
        <taxon>Embryophyta</taxon>
        <taxon>Tracheophyta</taxon>
        <taxon>Spermatophyta</taxon>
        <taxon>Magnoliopsida</taxon>
        <taxon>eudicotyledons</taxon>
        <taxon>Gunneridae</taxon>
        <taxon>Pentapetalae</taxon>
        <taxon>asterids</taxon>
        <taxon>campanulids</taxon>
        <taxon>Asterales</taxon>
        <taxon>Asteraceae</taxon>
        <taxon>Asteroideae</taxon>
        <taxon>Anthemideae</taxon>
        <taxon>Anthemidinae</taxon>
        <taxon>Tanacetum</taxon>
    </lineage>
</organism>
<comment type="caution">
    <text evidence="1">The sequence shown here is derived from an EMBL/GenBank/DDBJ whole genome shotgun (WGS) entry which is preliminary data.</text>
</comment>
<evidence type="ECO:0000313" key="1">
    <source>
        <dbReference type="EMBL" id="GJT96334.1"/>
    </source>
</evidence>
<dbReference type="Proteomes" id="UP001151760">
    <property type="component" value="Unassembled WGS sequence"/>
</dbReference>
<sequence>MELRGGYDVGKCKVYSYVVMGWVVWVVREVGEVMTHTFLSSITIHSDLEWGIHMSDVRDGYLRVCLGEGRLVYTQVGERRRGLEVIAAHERSAVSRIWSQSEITHGGGYFMQVEDTLLGTGRTGNIMSKSTVRVATSLIGQTNRVLDNTWRGQTKWE</sequence>
<protein>
    <submittedName>
        <fullName evidence="1">Uncharacterized protein</fullName>
    </submittedName>
</protein>
<name>A0ABQ5I9G3_9ASTR</name>
<accession>A0ABQ5I9G3</accession>
<keyword evidence="2" id="KW-1185">Reference proteome</keyword>
<gene>
    <name evidence="1" type="ORF">Tco_1091852</name>
</gene>
<reference evidence="1" key="2">
    <citation type="submission" date="2022-01" db="EMBL/GenBank/DDBJ databases">
        <authorList>
            <person name="Yamashiro T."/>
            <person name="Shiraishi A."/>
            <person name="Satake H."/>
            <person name="Nakayama K."/>
        </authorList>
    </citation>
    <scope>NUCLEOTIDE SEQUENCE</scope>
</reference>